<proteinExistence type="predicted"/>
<reference evidence="1" key="1">
    <citation type="submission" date="2023-10" db="EMBL/GenBank/DDBJ databases">
        <title>Characterization and whole genome sequencing of a novel strain of Bergeyella porcorum QD2021 isolated from pig.</title>
        <authorList>
            <person name="Liu G."/>
            <person name="Chen C."/>
            <person name="Han X."/>
        </authorList>
    </citation>
    <scope>NUCLEOTIDE SEQUENCE</scope>
    <source>
        <strain evidence="1">QD2021</strain>
    </source>
</reference>
<keyword evidence="2" id="KW-1185">Reference proteome</keyword>
<dbReference type="Proteomes" id="UP001432059">
    <property type="component" value="Chromosome"/>
</dbReference>
<dbReference type="EMBL" id="CP136426">
    <property type="protein sequence ID" value="WOC52214.1"/>
    <property type="molecule type" value="Genomic_DNA"/>
</dbReference>
<dbReference type="AlphaFoldDB" id="A0AAU0F423"/>
<evidence type="ECO:0000313" key="1">
    <source>
        <dbReference type="EMBL" id="WOC52214.1"/>
    </source>
</evidence>
<dbReference type="KEGG" id="bpor:BPO_1567"/>
<organism evidence="1 2">
    <name type="scientific">Bergeyella porcorum</name>
    <dbReference type="NCBI Taxonomy" id="1735111"/>
    <lineage>
        <taxon>Bacteria</taxon>
        <taxon>Pseudomonadati</taxon>
        <taxon>Bacteroidota</taxon>
        <taxon>Flavobacteriia</taxon>
        <taxon>Flavobacteriales</taxon>
        <taxon>Weeksellaceae</taxon>
        <taxon>Bergeyella</taxon>
    </lineage>
</organism>
<evidence type="ECO:0000313" key="2">
    <source>
        <dbReference type="Proteomes" id="UP001432059"/>
    </source>
</evidence>
<protein>
    <submittedName>
        <fullName evidence="1">Uncharacterized protein</fullName>
    </submittedName>
</protein>
<name>A0AAU0F423_9FLAO</name>
<gene>
    <name evidence="1" type="ORF">BPO_1567</name>
</gene>
<sequence length="66" mass="8403">MIFHRIKVRYCKYKIFTTPFLLCHSNFYKFLDLVKRIYREKLNQEKLKEIEYLRKEYYINIIAKFT</sequence>
<accession>A0AAU0F423</accession>